<sequence length="211" mass="22169">MSFVQDDKQLIEAIARSHVLRLNCLRITNLKKLSPGESVADRSESESLCALRSRGAASRMSVIMNLVRGARASRSSRCTVIARAPRGPAAPAPAPPPTASSARARNTSLAPSSTASGLRRHRTRHITLLPREIPPPTRSSLAEFTGSSRGRQARTARGAARRREAGGAAGGGAERRRPGAGPLGACRCHVAEGRANALFADSPPGESSARI</sequence>
<accession>A0A194PWL3</accession>
<evidence type="ECO:0000256" key="1">
    <source>
        <dbReference type="SAM" id="MobiDB-lite"/>
    </source>
</evidence>
<organism evidence="2 3">
    <name type="scientific">Papilio xuthus</name>
    <name type="common">Asian swallowtail butterfly</name>
    <dbReference type="NCBI Taxonomy" id="66420"/>
    <lineage>
        <taxon>Eukaryota</taxon>
        <taxon>Metazoa</taxon>
        <taxon>Ecdysozoa</taxon>
        <taxon>Arthropoda</taxon>
        <taxon>Hexapoda</taxon>
        <taxon>Insecta</taxon>
        <taxon>Pterygota</taxon>
        <taxon>Neoptera</taxon>
        <taxon>Endopterygota</taxon>
        <taxon>Lepidoptera</taxon>
        <taxon>Glossata</taxon>
        <taxon>Ditrysia</taxon>
        <taxon>Papilionoidea</taxon>
        <taxon>Papilionidae</taxon>
        <taxon>Papilioninae</taxon>
        <taxon>Papilio</taxon>
    </lineage>
</organism>
<feature type="compositionally biased region" description="Pro residues" evidence="1">
    <location>
        <begin position="88"/>
        <end position="98"/>
    </location>
</feature>
<reference evidence="2 3" key="1">
    <citation type="journal article" date="2015" name="Nat. Commun.">
        <title>Outbred genome sequencing and CRISPR/Cas9 gene editing in butterflies.</title>
        <authorList>
            <person name="Li X."/>
            <person name="Fan D."/>
            <person name="Zhang W."/>
            <person name="Liu G."/>
            <person name="Zhang L."/>
            <person name="Zhao L."/>
            <person name="Fang X."/>
            <person name="Chen L."/>
            <person name="Dong Y."/>
            <person name="Chen Y."/>
            <person name="Ding Y."/>
            <person name="Zhao R."/>
            <person name="Feng M."/>
            <person name="Zhu Y."/>
            <person name="Feng Y."/>
            <person name="Jiang X."/>
            <person name="Zhu D."/>
            <person name="Xiang H."/>
            <person name="Feng X."/>
            <person name="Li S."/>
            <person name="Wang J."/>
            <person name="Zhang G."/>
            <person name="Kronforst M.R."/>
            <person name="Wang W."/>
        </authorList>
    </citation>
    <scope>NUCLEOTIDE SEQUENCE [LARGE SCALE GENOMIC DNA]</scope>
    <source>
        <strain evidence="2">Ya'a_city_454_Px</strain>
        <tissue evidence="2">Whole body</tissue>
    </source>
</reference>
<dbReference type="EMBL" id="KQ459596">
    <property type="protein sequence ID" value="KPI95525.1"/>
    <property type="molecule type" value="Genomic_DNA"/>
</dbReference>
<feature type="compositionally biased region" description="Polar residues" evidence="1">
    <location>
        <begin position="106"/>
        <end position="116"/>
    </location>
</feature>
<name>A0A194PWL3_PAPXU</name>
<dbReference type="AlphaFoldDB" id="A0A194PWL3"/>
<dbReference type="Proteomes" id="UP000053268">
    <property type="component" value="Unassembled WGS sequence"/>
</dbReference>
<feature type="region of interest" description="Disordered" evidence="1">
    <location>
        <begin position="83"/>
        <end position="182"/>
    </location>
</feature>
<keyword evidence="3" id="KW-1185">Reference proteome</keyword>
<protein>
    <submittedName>
        <fullName evidence="2">Uncharacterized protein</fullName>
    </submittedName>
</protein>
<proteinExistence type="predicted"/>
<feature type="compositionally biased region" description="Low complexity" evidence="1">
    <location>
        <begin position="149"/>
        <end position="158"/>
    </location>
</feature>
<gene>
    <name evidence="2" type="ORF">RR46_08984</name>
</gene>
<evidence type="ECO:0000313" key="2">
    <source>
        <dbReference type="EMBL" id="KPI95525.1"/>
    </source>
</evidence>
<feature type="compositionally biased region" description="Polar residues" evidence="1">
    <location>
        <begin position="138"/>
        <end position="148"/>
    </location>
</feature>
<evidence type="ECO:0000313" key="3">
    <source>
        <dbReference type="Proteomes" id="UP000053268"/>
    </source>
</evidence>